<evidence type="ECO:0000313" key="3">
    <source>
        <dbReference type="Proteomes" id="UP000217784"/>
    </source>
</evidence>
<keyword evidence="3" id="KW-1185">Reference proteome</keyword>
<evidence type="ECO:0000313" key="2">
    <source>
        <dbReference type="EMBL" id="PAV05474.1"/>
    </source>
</evidence>
<dbReference type="PANTHER" id="PTHR33490">
    <property type="entry name" value="BLR5614 PROTEIN-RELATED"/>
    <property type="match status" value="1"/>
</dbReference>
<protein>
    <recommendedName>
        <fullName evidence="1">Transglutaminase-like domain-containing protein</fullName>
    </recommendedName>
</protein>
<dbReference type="Proteomes" id="UP000217784">
    <property type="component" value="Unassembled WGS sequence"/>
</dbReference>
<gene>
    <name evidence="2" type="ORF">ASJ80_09510</name>
</gene>
<dbReference type="SUPFAM" id="SSF54001">
    <property type="entry name" value="Cysteine proteinases"/>
    <property type="match status" value="1"/>
</dbReference>
<organism evidence="2 3">
    <name type="scientific">Methanobacterium bryantii</name>
    <dbReference type="NCBI Taxonomy" id="2161"/>
    <lineage>
        <taxon>Archaea</taxon>
        <taxon>Methanobacteriati</taxon>
        <taxon>Methanobacteriota</taxon>
        <taxon>Methanomada group</taxon>
        <taxon>Methanobacteria</taxon>
        <taxon>Methanobacteriales</taxon>
        <taxon>Methanobacteriaceae</taxon>
        <taxon>Methanobacterium</taxon>
    </lineage>
</organism>
<dbReference type="AlphaFoldDB" id="A0A2A2H855"/>
<dbReference type="InterPro" id="IPR038765">
    <property type="entry name" value="Papain-like_cys_pep_sf"/>
</dbReference>
<dbReference type="Pfam" id="PF01841">
    <property type="entry name" value="Transglut_core"/>
    <property type="match status" value="1"/>
</dbReference>
<name>A0A2A2H855_METBR</name>
<proteinExistence type="predicted"/>
<dbReference type="Gene3D" id="3.10.620.30">
    <property type="match status" value="1"/>
</dbReference>
<dbReference type="EMBL" id="LMVM01000005">
    <property type="protein sequence ID" value="PAV05474.1"/>
    <property type="molecule type" value="Genomic_DNA"/>
</dbReference>
<accession>A0A2A2H855</accession>
<reference evidence="2 3" key="1">
    <citation type="journal article" date="2017" name="BMC Genomics">
        <title>Genomic analysis of methanogenic archaea reveals a shift towards energy conservation.</title>
        <authorList>
            <person name="Gilmore S.P."/>
            <person name="Henske J.K."/>
            <person name="Sexton J.A."/>
            <person name="Solomon K.V."/>
            <person name="Seppala S."/>
            <person name="Yoo J.I."/>
            <person name="Huyett L.M."/>
            <person name="Pressman A."/>
            <person name="Cogan J.Z."/>
            <person name="Kivenson V."/>
            <person name="Peng X."/>
            <person name="Tan Y."/>
            <person name="Valentine D.L."/>
            <person name="O'Malley M.A."/>
        </authorList>
    </citation>
    <scope>NUCLEOTIDE SEQUENCE [LARGE SCALE GENOMIC DNA]</scope>
    <source>
        <strain evidence="2 3">M.o.H.</strain>
    </source>
</reference>
<evidence type="ECO:0000259" key="1">
    <source>
        <dbReference type="SMART" id="SM00460"/>
    </source>
</evidence>
<feature type="domain" description="Transglutaminase-like" evidence="1">
    <location>
        <begin position="117"/>
        <end position="178"/>
    </location>
</feature>
<dbReference type="SMART" id="SM00460">
    <property type="entry name" value="TGc"/>
    <property type="match status" value="1"/>
</dbReference>
<dbReference type="InterPro" id="IPR002931">
    <property type="entry name" value="Transglutaminase-like"/>
</dbReference>
<sequence>MSLFGIAGASAADTGAAHAQYGHHDTVHKHVYKHVKYYKHHKLSTHKRNKYGHQKSYRHSSYKHVKKSNSASVNALSHSLTKGTSSQYTKGARVFNWVKSNVRYKFYYNTKHGAAGTLKYRSGNCADQAHLVVALSRSAGLPARYVHAKARFKNGHVYGHYWAQVKVNGKWVTADTTSKRNSFGAPRNWSSARIVGISNNI</sequence>
<comment type="caution">
    <text evidence="2">The sequence shown here is derived from an EMBL/GenBank/DDBJ whole genome shotgun (WGS) entry which is preliminary data.</text>
</comment>
<dbReference type="PANTHER" id="PTHR33490:SF3">
    <property type="entry name" value="CONSERVED INTEGRAL MEMBRANE PROTEIN"/>
    <property type="match status" value="1"/>
</dbReference>